<dbReference type="InterPro" id="IPR011989">
    <property type="entry name" value="ARM-like"/>
</dbReference>
<gene>
    <name evidence="2" type="ORF">NHX12_001349</name>
</gene>
<feature type="compositionally biased region" description="Acidic residues" evidence="1">
    <location>
        <begin position="22"/>
        <end position="36"/>
    </location>
</feature>
<dbReference type="EMBL" id="JANIIK010000109">
    <property type="protein sequence ID" value="KAJ3597832.1"/>
    <property type="molecule type" value="Genomic_DNA"/>
</dbReference>
<dbReference type="Gene3D" id="1.25.10.10">
    <property type="entry name" value="Leucine-rich Repeat Variant"/>
    <property type="match status" value="1"/>
</dbReference>
<name>A0A9Q0DZP2_9TELE</name>
<protein>
    <submittedName>
        <fullName evidence="2">Uncharacterized protein</fullName>
    </submittedName>
</protein>
<reference evidence="2" key="1">
    <citation type="submission" date="2022-07" db="EMBL/GenBank/DDBJ databases">
        <title>Chromosome-level genome of Muraenolepis orangiensis.</title>
        <authorList>
            <person name="Kim J."/>
        </authorList>
    </citation>
    <scope>NUCLEOTIDE SEQUENCE</scope>
    <source>
        <strain evidence="2">KU_S4_2022</strain>
        <tissue evidence="2">Muscle</tissue>
    </source>
</reference>
<dbReference type="SUPFAM" id="SSF48371">
    <property type="entry name" value="ARM repeat"/>
    <property type="match status" value="1"/>
</dbReference>
<sequence>MDWPELLDHPFWAQVKEKEEGEVWSEEEVDREEGEGDDLHRDDSPSSRCVVIFRAHESNPGNTGDTATSVQALLYTDTDLTVTAVIDNPKVLCAITDLLRDNLRNNKVKQFLLPPLGELLYRIASQDDAVVQHMAAKTVENIATIVTDSAHNLVTAETGPALWYLFTHSTVEAVRITAISVMKAILPSLVSLAFSRNGLIEVVVKVLRQAALHHLDGDGQPGVLLSYLELLHNILRHASAVVRSALRSQRLSCPATVTDAAEKLLLANRPLNHLNTHLILLLSTHDQEVGEESVQCLSLLVQLYGGVEGPDCLTPDCLRGFLGVLRSDGGPRMHRTTLRVLRRLVQTSDGGDWLECSEGVELVSRLQDLADSSRSHGEAGAAVQAAEILQEIHAL</sequence>
<dbReference type="PANTHER" id="PTHR46240:SF1">
    <property type="entry name" value="SERINE_THREONINE-PROTEIN KINASE ULK4"/>
    <property type="match status" value="1"/>
</dbReference>
<dbReference type="Proteomes" id="UP001148018">
    <property type="component" value="Unassembled WGS sequence"/>
</dbReference>
<feature type="region of interest" description="Disordered" evidence="1">
    <location>
        <begin position="18"/>
        <end position="45"/>
    </location>
</feature>
<dbReference type="OrthoDB" id="24822at2759"/>
<dbReference type="InterPro" id="IPR045906">
    <property type="entry name" value="ULK4"/>
</dbReference>
<organism evidence="2 3">
    <name type="scientific">Muraenolepis orangiensis</name>
    <name type="common">Patagonian moray cod</name>
    <dbReference type="NCBI Taxonomy" id="630683"/>
    <lineage>
        <taxon>Eukaryota</taxon>
        <taxon>Metazoa</taxon>
        <taxon>Chordata</taxon>
        <taxon>Craniata</taxon>
        <taxon>Vertebrata</taxon>
        <taxon>Euteleostomi</taxon>
        <taxon>Actinopterygii</taxon>
        <taxon>Neopterygii</taxon>
        <taxon>Teleostei</taxon>
        <taxon>Neoteleostei</taxon>
        <taxon>Acanthomorphata</taxon>
        <taxon>Zeiogadaria</taxon>
        <taxon>Gadariae</taxon>
        <taxon>Gadiformes</taxon>
        <taxon>Muraenolepidoidei</taxon>
        <taxon>Muraenolepididae</taxon>
        <taxon>Muraenolepis</taxon>
    </lineage>
</organism>
<evidence type="ECO:0000313" key="2">
    <source>
        <dbReference type="EMBL" id="KAJ3597832.1"/>
    </source>
</evidence>
<evidence type="ECO:0000256" key="1">
    <source>
        <dbReference type="SAM" id="MobiDB-lite"/>
    </source>
</evidence>
<keyword evidence="3" id="KW-1185">Reference proteome</keyword>
<dbReference type="AlphaFoldDB" id="A0A9Q0DZP2"/>
<accession>A0A9Q0DZP2</accession>
<dbReference type="PANTHER" id="PTHR46240">
    <property type="entry name" value="SER/THR PROTEIN KINASE ULK4"/>
    <property type="match status" value="1"/>
</dbReference>
<proteinExistence type="predicted"/>
<dbReference type="InterPro" id="IPR016024">
    <property type="entry name" value="ARM-type_fold"/>
</dbReference>
<evidence type="ECO:0000313" key="3">
    <source>
        <dbReference type="Proteomes" id="UP001148018"/>
    </source>
</evidence>
<comment type="caution">
    <text evidence="2">The sequence shown here is derived from an EMBL/GenBank/DDBJ whole genome shotgun (WGS) entry which is preliminary data.</text>
</comment>